<organism evidence="3 4">
    <name type="scientific">Nostoc linckia FACHB-391</name>
    <dbReference type="NCBI Taxonomy" id="2692906"/>
    <lineage>
        <taxon>Bacteria</taxon>
        <taxon>Bacillati</taxon>
        <taxon>Cyanobacteriota</taxon>
        <taxon>Cyanophyceae</taxon>
        <taxon>Nostocales</taxon>
        <taxon>Nostocaceae</taxon>
        <taxon>Nostoc</taxon>
    </lineage>
</organism>
<dbReference type="InterPro" id="IPR011050">
    <property type="entry name" value="Pectin_lyase_fold/virulence"/>
</dbReference>
<dbReference type="InterPro" id="IPR008638">
    <property type="entry name" value="FhaB/CdiA-like_TPS"/>
</dbReference>
<dbReference type="EMBL" id="JACJTE010000036">
    <property type="protein sequence ID" value="MBD2563814.1"/>
    <property type="molecule type" value="Genomic_DNA"/>
</dbReference>
<dbReference type="NCBIfam" id="TIGR01901">
    <property type="entry name" value="adhes_NPXG"/>
    <property type="match status" value="1"/>
</dbReference>
<dbReference type="SUPFAM" id="SSF51126">
    <property type="entry name" value="Pectin lyase-like"/>
    <property type="match status" value="3"/>
</dbReference>
<dbReference type="Proteomes" id="UP000604661">
    <property type="component" value="Unassembled WGS sequence"/>
</dbReference>
<sequence length="1025" mass="106383">MNFKLSNLFQRLQNLAKRSHKISKWRSLFLITFHLVTLEYLVFINTARAQITPDNSLGAESSVVTSDNIKGIISDRIEGGALRGANLFHSFREFNVGEERGAYFSNPAVIENILSRVTGHNTSHIYGTLGVLGNANLFVINPNGIVFGKNARLDVGGSFLASTANNLIFDNGLEFSATNPQTSLLSVNIPIGLQFRENPQSIINHSIADDVGLKVAGKTLSLIGGDISLDGGRLTADGGQVFLGSLTGAGTIGLRVDSTNLAFTFPQQIKRADVKLDKAAEVNVSSGEGGSIAIYAKDVTILEASKLIAGIASELGSINSKAGDIEIDATGAVNLANDSSIINSVPATGIGNAGDIKIKVASLVLTDNSSIESSTYGPGKAGNLKINTEHLSIKDGAEVSTSTYSSFVQGDAGNLSVQAKDLVEVVGTDAFENPSSLASQVNPGAKGKGGDLSIETRRLSVRDGAQVSASTSGIGNAGNLTVHASDSVELSGESLRGTNEKNPKFPGGLFAQVNITRTEKQGQGKGGKLTIETGHLSISDGSKVQVSTFGNGNSGDLLIYASNVEVFETPKYNYFSTGIFAEVADPSPDATGIPGNPRRIAKGNGGNLTIKADQLSIRDGGRVSVSTRSQGNAGKLFVRAKDLVEVVGIHSEYGESGLTASVTPRGKGTGGDLTIETRRLNVRDGGQVSVMTLGKGDAGKLQIHADESIEIVGTSPNAEIQSQLSAEVGSGSTGRGGNLIIKTGQLNVKDGASITSRSTGEGIAGDISIFANIIGLINKSAINAEATSQDGGNIKLQIANLILLRRDSQISTSAGSERSPGNGGNINIKADFLVAIPSEDSDITANSFGGKGGVINITAQKLFGLEVGNKPTSLSEITAFSQISPTLNGEITLNQPTFDPTQGLVELPQTIIDPAALIAQNPCQRGVGSKFIITGRGGLPPSPNEGTSSDAVQVDLVEPATGGSEGAGEQRSRGAEEKNKYSVSKPIVPAQGWIFDKNGEVMLTAYDPTGTGSQRLLNSDVCPVP</sequence>
<feature type="domain" description="Filamentous haemagglutinin FhaB/tRNA nuclease CdiA-like TPS" evidence="2">
    <location>
        <begin position="57"/>
        <end position="170"/>
    </location>
</feature>
<reference evidence="3 4" key="1">
    <citation type="journal article" date="2020" name="ISME J.">
        <title>Comparative genomics reveals insights into cyanobacterial evolution and habitat adaptation.</title>
        <authorList>
            <person name="Chen M.Y."/>
            <person name="Teng W.K."/>
            <person name="Zhao L."/>
            <person name="Hu C.X."/>
            <person name="Zhou Y.K."/>
            <person name="Han B.P."/>
            <person name="Song L.R."/>
            <person name="Shu W.S."/>
        </authorList>
    </citation>
    <scope>NUCLEOTIDE SEQUENCE [LARGE SCALE GENOMIC DNA]</scope>
    <source>
        <strain evidence="3 4">FACHB-391</strain>
    </source>
</reference>
<evidence type="ECO:0000313" key="4">
    <source>
        <dbReference type="Proteomes" id="UP000604661"/>
    </source>
</evidence>
<comment type="caution">
    <text evidence="3">The sequence shown here is derived from an EMBL/GenBank/DDBJ whole genome shotgun (WGS) entry which is preliminary data.</text>
</comment>
<name>A0ABR8F448_NOSLI</name>
<proteinExistence type="predicted"/>
<protein>
    <submittedName>
        <fullName evidence="3">S-layer family protein</fullName>
    </submittedName>
</protein>
<keyword evidence="4" id="KW-1185">Reference proteome</keyword>
<evidence type="ECO:0000256" key="1">
    <source>
        <dbReference type="SAM" id="MobiDB-lite"/>
    </source>
</evidence>
<accession>A0ABR8F448</accession>
<evidence type="ECO:0000259" key="2">
    <source>
        <dbReference type="SMART" id="SM00912"/>
    </source>
</evidence>
<feature type="region of interest" description="Disordered" evidence="1">
    <location>
        <begin position="960"/>
        <end position="982"/>
    </location>
</feature>
<dbReference type="Pfam" id="PF05860">
    <property type="entry name" value="TPS"/>
    <property type="match status" value="1"/>
</dbReference>
<dbReference type="SMART" id="SM00912">
    <property type="entry name" value="Haemagg_act"/>
    <property type="match status" value="1"/>
</dbReference>
<evidence type="ECO:0000313" key="3">
    <source>
        <dbReference type="EMBL" id="MBD2563814.1"/>
    </source>
</evidence>
<feature type="compositionally biased region" description="Basic and acidic residues" evidence="1">
    <location>
        <begin position="968"/>
        <end position="980"/>
    </location>
</feature>
<gene>
    <name evidence="3" type="ORF">H6G95_25020</name>
</gene>
<dbReference type="InterPro" id="IPR012334">
    <property type="entry name" value="Pectin_lyas_fold"/>
</dbReference>
<dbReference type="Gene3D" id="2.160.20.10">
    <property type="entry name" value="Single-stranded right-handed beta-helix, Pectin lyase-like"/>
    <property type="match status" value="2"/>
</dbReference>
<dbReference type="RefSeq" id="WP_190893712.1">
    <property type="nucleotide sequence ID" value="NZ_JACJTE010000036.1"/>
</dbReference>